<accession>A0A2P8I083</accession>
<keyword evidence="2" id="KW-1185">Reference proteome</keyword>
<organism evidence="1 2">
    <name type="scientific">Saccharothrix carnea</name>
    <dbReference type="NCBI Taxonomy" id="1280637"/>
    <lineage>
        <taxon>Bacteria</taxon>
        <taxon>Bacillati</taxon>
        <taxon>Actinomycetota</taxon>
        <taxon>Actinomycetes</taxon>
        <taxon>Pseudonocardiales</taxon>
        <taxon>Pseudonocardiaceae</taxon>
        <taxon>Saccharothrix</taxon>
    </lineage>
</organism>
<proteinExistence type="predicted"/>
<dbReference type="AlphaFoldDB" id="A0A2P8I083"/>
<dbReference type="Proteomes" id="UP000241118">
    <property type="component" value="Unassembled WGS sequence"/>
</dbReference>
<name>A0A2P8I083_SACCR</name>
<comment type="caution">
    <text evidence="1">The sequence shown here is derived from an EMBL/GenBank/DDBJ whole genome shotgun (WGS) entry which is preliminary data.</text>
</comment>
<gene>
    <name evidence="1" type="ORF">B0I31_11773</name>
</gene>
<reference evidence="1 2" key="1">
    <citation type="submission" date="2018-03" db="EMBL/GenBank/DDBJ databases">
        <title>Genomic Encyclopedia of Type Strains, Phase III (KMG-III): the genomes of soil and plant-associated and newly described type strains.</title>
        <authorList>
            <person name="Whitman W."/>
        </authorList>
    </citation>
    <scope>NUCLEOTIDE SEQUENCE [LARGE SCALE GENOMIC DNA]</scope>
    <source>
        <strain evidence="1 2">CGMCC 4.7097</strain>
    </source>
</reference>
<evidence type="ECO:0000313" key="1">
    <source>
        <dbReference type="EMBL" id="PSL51879.1"/>
    </source>
</evidence>
<evidence type="ECO:0000313" key="2">
    <source>
        <dbReference type="Proteomes" id="UP000241118"/>
    </source>
</evidence>
<protein>
    <submittedName>
        <fullName evidence="1">Uncharacterized protein</fullName>
    </submittedName>
</protein>
<dbReference type="EMBL" id="PYAX01000017">
    <property type="protein sequence ID" value="PSL51879.1"/>
    <property type="molecule type" value="Genomic_DNA"/>
</dbReference>
<sequence>MTPAAPVRSCTEQVGPGFRDLLTAELYRAWEIVDAGGDTLLAPPDAHRAHAAWALVTVPHALIGPVRGRVRALLTALELAGAPDVLAWPRPVERGPDAVTFAIGLGHHPVSATVLADVVTSWRSGLRGVDVVRVGNGDVPTLR</sequence>